<evidence type="ECO:0000259" key="3">
    <source>
        <dbReference type="Pfam" id="PF16537"/>
    </source>
</evidence>
<dbReference type="Proteomes" id="UP001595722">
    <property type="component" value="Unassembled WGS sequence"/>
</dbReference>
<evidence type="ECO:0000256" key="1">
    <source>
        <dbReference type="SAM" id="MobiDB-lite"/>
    </source>
</evidence>
<reference evidence="5" key="1">
    <citation type="journal article" date="2019" name="Int. J. Syst. Evol. Microbiol.">
        <title>The Global Catalogue of Microorganisms (GCM) 10K type strain sequencing project: providing services to taxonomists for standard genome sequencing and annotation.</title>
        <authorList>
            <consortium name="The Broad Institute Genomics Platform"/>
            <consortium name="The Broad Institute Genome Sequencing Center for Infectious Disease"/>
            <person name="Wu L."/>
            <person name="Ma J."/>
        </authorList>
    </citation>
    <scope>NUCLEOTIDE SEQUENCE [LARGE SCALE GENOMIC DNA]</scope>
    <source>
        <strain evidence="5">KCTC 42424</strain>
    </source>
</reference>
<name>A0ABV7VRJ6_9GAMM</name>
<comment type="caution">
    <text evidence="4">The sequence shown here is derived from an EMBL/GenBank/DDBJ whole genome shotgun (WGS) entry which is preliminary data.</text>
</comment>
<keyword evidence="2" id="KW-0472">Membrane</keyword>
<proteinExistence type="predicted"/>
<gene>
    <name evidence="4" type="ORF">ACFOMG_08470</name>
</gene>
<keyword evidence="2" id="KW-1133">Transmembrane helix</keyword>
<feature type="region of interest" description="Disordered" evidence="1">
    <location>
        <begin position="140"/>
        <end position="163"/>
    </location>
</feature>
<feature type="compositionally biased region" description="Low complexity" evidence="1">
    <location>
        <begin position="14"/>
        <end position="36"/>
    </location>
</feature>
<evidence type="ECO:0000313" key="5">
    <source>
        <dbReference type="Proteomes" id="UP001595722"/>
    </source>
</evidence>
<dbReference type="Pfam" id="PF16537">
    <property type="entry name" value="T2SSB"/>
    <property type="match status" value="1"/>
</dbReference>
<evidence type="ECO:0000313" key="4">
    <source>
        <dbReference type="EMBL" id="MFC3680141.1"/>
    </source>
</evidence>
<keyword evidence="2" id="KW-0812">Transmembrane</keyword>
<dbReference type="InterPro" id="IPR032389">
    <property type="entry name" value="GspB_C"/>
</dbReference>
<dbReference type="RefSeq" id="WP_376865996.1">
    <property type="nucleotide sequence ID" value="NZ_JBHRYB010000005.1"/>
</dbReference>
<protein>
    <submittedName>
        <fullName evidence="4">General secretion pathway protein GspB</fullName>
    </submittedName>
</protein>
<keyword evidence="5" id="KW-1185">Reference proteome</keyword>
<organism evidence="4 5">
    <name type="scientific">Bacterioplanoides pacificum</name>
    <dbReference type="NCBI Taxonomy" id="1171596"/>
    <lineage>
        <taxon>Bacteria</taxon>
        <taxon>Pseudomonadati</taxon>
        <taxon>Pseudomonadota</taxon>
        <taxon>Gammaproteobacteria</taxon>
        <taxon>Oceanospirillales</taxon>
        <taxon>Oceanospirillaceae</taxon>
        <taxon>Bacterioplanoides</taxon>
    </lineage>
</organism>
<sequence>MSTILDALKKSEQQRQQQQRQQQQGQQQDQPAGQQPPSSPDWLMSDAPASGRSPMMFGLLAGALLVVLSLLIYQQLQPASAVPQSHGQPTVDHSTQSPRPVVAESEVVQETQIAVASPPLVAATEVVAAADIGISSPAAATKTTAPVPATTAPASTQSHAQRPDAVVRAERVLPPLDELRKVPDLIITGHIYSSVADKRSVSMNGREWQEGEYITAEVRLTDITQDGIVIDINGWRLPVKRNKGWQAIAGH</sequence>
<feature type="compositionally biased region" description="Low complexity" evidence="1">
    <location>
        <begin position="140"/>
        <end position="160"/>
    </location>
</feature>
<accession>A0ABV7VRJ6</accession>
<feature type="region of interest" description="Disordered" evidence="1">
    <location>
        <begin position="1"/>
        <end position="49"/>
    </location>
</feature>
<feature type="domain" description="Type II secretion system protein GspB C-terminal" evidence="3">
    <location>
        <begin position="182"/>
        <end position="239"/>
    </location>
</feature>
<feature type="transmembrane region" description="Helical" evidence="2">
    <location>
        <begin position="54"/>
        <end position="73"/>
    </location>
</feature>
<dbReference type="EMBL" id="JBHRYB010000005">
    <property type="protein sequence ID" value="MFC3680141.1"/>
    <property type="molecule type" value="Genomic_DNA"/>
</dbReference>
<evidence type="ECO:0000256" key="2">
    <source>
        <dbReference type="SAM" id="Phobius"/>
    </source>
</evidence>